<evidence type="ECO:0000256" key="4">
    <source>
        <dbReference type="ARBA" id="ARBA00022801"/>
    </source>
</evidence>
<dbReference type="InterPro" id="IPR004603">
    <property type="entry name" value="DNA_mismatch_endonuc_vsr"/>
</dbReference>
<evidence type="ECO:0000256" key="3">
    <source>
        <dbReference type="ARBA" id="ARBA00022763"/>
    </source>
</evidence>
<dbReference type="EMBL" id="FOMZ01000008">
    <property type="protein sequence ID" value="SFE16071.1"/>
    <property type="molecule type" value="Genomic_DNA"/>
</dbReference>
<reference evidence="9" key="1">
    <citation type="submission" date="2016-10" db="EMBL/GenBank/DDBJ databases">
        <authorList>
            <person name="Varghese N."/>
            <person name="Submissions S."/>
        </authorList>
    </citation>
    <scope>NUCLEOTIDE SEQUENCE [LARGE SCALE GENOMIC DNA]</scope>
    <source>
        <strain evidence="9">DSM 45004</strain>
    </source>
</reference>
<dbReference type="GO" id="GO:0016787">
    <property type="term" value="F:hydrolase activity"/>
    <property type="evidence" value="ECO:0007669"/>
    <property type="project" value="UniProtKB-KW"/>
</dbReference>
<keyword evidence="2 8" id="KW-0255">Endonuclease</keyword>
<dbReference type="RefSeq" id="WP_092927745.1">
    <property type="nucleotide sequence ID" value="NZ_FOMZ01000008.1"/>
</dbReference>
<keyword evidence="9" id="KW-1185">Reference proteome</keyword>
<dbReference type="GO" id="GO:0006298">
    <property type="term" value="P:mismatch repair"/>
    <property type="evidence" value="ECO:0007669"/>
    <property type="project" value="InterPro"/>
</dbReference>
<dbReference type="Proteomes" id="UP000198716">
    <property type="component" value="Unassembled WGS sequence"/>
</dbReference>
<sequence>MSRQKRRDTGPEMQLRRTLHRMGLRYRVNLPLPGMPRRRADVTFTRARLAIFVDGCFWHRCPRHGTDPANNSSWWARKLNSNVARDRETDERLREAGWNVLRFWEHEDMSEAATRVAALLSELPGNTSSTRDDEKDGNTYEDKGASRE</sequence>
<name>A0A1I1Y937_9ACTN</name>
<evidence type="ECO:0000256" key="1">
    <source>
        <dbReference type="ARBA" id="ARBA00022722"/>
    </source>
</evidence>
<evidence type="ECO:0000256" key="6">
    <source>
        <dbReference type="ARBA" id="ARBA00029466"/>
    </source>
</evidence>
<dbReference type="AlphaFoldDB" id="A0A1I1Y937"/>
<keyword evidence="5" id="KW-0234">DNA repair</keyword>
<keyword evidence="1" id="KW-0540">Nuclease</keyword>
<feature type="compositionally biased region" description="Basic and acidic residues" evidence="7">
    <location>
        <begin position="130"/>
        <end position="148"/>
    </location>
</feature>
<protein>
    <submittedName>
        <fullName evidence="8">T/G mismatch-specific endonuclease</fullName>
    </submittedName>
</protein>
<keyword evidence="3" id="KW-0227">DNA damage</keyword>
<proteinExistence type="inferred from homology"/>
<evidence type="ECO:0000313" key="9">
    <source>
        <dbReference type="Proteomes" id="UP000198716"/>
    </source>
</evidence>
<organism evidence="8 9">
    <name type="scientific">Actinopolyspora alba</name>
    <dbReference type="NCBI Taxonomy" id="673379"/>
    <lineage>
        <taxon>Bacteria</taxon>
        <taxon>Bacillati</taxon>
        <taxon>Actinomycetota</taxon>
        <taxon>Actinomycetes</taxon>
        <taxon>Actinopolysporales</taxon>
        <taxon>Actinopolysporaceae</taxon>
        <taxon>Actinopolyspora</taxon>
        <taxon>Actinopolyspora alba group</taxon>
    </lineage>
</organism>
<evidence type="ECO:0000313" key="8">
    <source>
        <dbReference type="EMBL" id="SFE16071.1"/>
    </source>
</evidence>
<comment type="similarity">
    <text evidence="6">Belongs to the Vsr family.</text>
</comment>
<feature type="region of interest" description="Disordered" evidence="7">
    <location>
        <begin position="120"/>
        <end position="148"/>
    </location>
</feature>
<dbReference type="NCBIfam" id="TIGR00632">
    <property type="entry name" value="vsr"/>
    <property type="match status" value="1"/>
</dbReference>
<dbReference type="InterPro" id="IPR011335">
    <property type="entry name" value="Restrct_endonuc-II-like"/>
</dbReference>
<keyword evidence="4" id="KW-0378">Hydrolase</keyword>
<dbReference type="Pfam" id="PF03852">
    <property type="entry name" value="Vsr"/>
    <property type="match status" value="1"/>
</dbReference>
<gene>
    <name evidence="8" type="ORF">SAMN04487819_108263</name>
</gene>
<evidence type="ECO:0000256" key="7">
    <source>
        <dbReference type="SAM" id="MobiDB-lite"/>
    </source>
</evidence>
<dbReference type="GO" id="GO:0004519">
    <property type="term" value="F:endonuclease activity"/>
    <property type="evidence" value="ECO:0007669"/>
    <property type="project" value="UniProtKB-KW"/>
</dbReference>
<evidence type="ECO:0000256" key="5">
    <source>
        <dbReference type="ARBA" id="ARBA00023204"/>
    </source>
</evidence>
<dbReference type="SUPFAM" id="SSF52980">
    <property type="entry name" value="Restriction endonuclease-like"/>
    <property type="match status" value="1"/>
</dbReference>
<dbReference type="CDD" id="cd00221">
    <property type="entry name" value="Vsr"/>
    <property type="match status" value="1"/>
</dbReference>
<evidence type="ECO:0000256" key="2">
    <source>
        <dbReference type="ARBA" id="ARBA00022759"/>
    </source>
</evidence>
<accession>A0A1I1Y937</accession>
<dbReference type="Gene3D" id="3.40.960.10">
    <property type="entry name" value="VSR Endonuclease"/>
    <property type="match status" value="1"/>
</dbReference>